<dbReference type="STRING" id="418985.A0A1V9XLR9"/>
<dbReference type="CDD" id="cd12352">
    <property type="entry name" value="RRM1_TIA1_like"/>
    <property type="match status" value="1"/>
</dbReference>
<dbReference type="Pfam" id="PF00076">
    <property type="entry name" value="RRM_1"/>
    <property type="match status" value="3"/>
</dbReference>
<dbReference type="GO" id="GO:0003723">
    <property type="term" value="F:RNA binding"/>
    <property type="evidence" value="ECO:0007669"/>
    <property type="project" value="UniProtKB-UniRule"/>
</dbReference>
<dbReference type="Proteomes" id="UP000192247">
    <property type="component" value="Unassembled WGS sequence"/>
</dbReference>
<evidence type="ECO:0000313" key="5">
    <source>
        <dbReference type="Proteomes" id="UP000192247"/>
    </source>
</evidence>
<name>A0A1V9XLR9_9ACAR</name>
<evidence type="ECO:0000256" key="2">
    <source>
        <dbReference type="PROSITE-ProRule" id="PRU00176"/>
    </source>
</evidence>
<comment type="caution">
    <text evidence="4">The sequence shown here is derived from an EMBL/GenBank/DDBJ whole genome shotgun (WGS) entry which is preliminary data.</text>
</comment>
<dbReference type="PANTHER" id="PTHR48024">
    <property type="entry name" value="GEO13361P1-RELATED"/>
    <property type="match status" value="1"/>
</dbReference>
<evidence type="ECO:0000259" key="3">
    <source>
        <dbReference type="PROSITE" id="PS50102"/>
    </source>
</evidence>
<dbReference type="InterPro" id="IPR012677">
    <property type="entry name" value="Nucleotide-bd_a/b_plait_sf"/>
</dbReference>
<keyword evidence="5" id="KW-1185">Reference proteome</keyword>
<feature type="domain" description="RRM" evidence="3">
    <location>
        <begin position="14"/>
        <end position="89"/>
    </location>
</feature>
<dbReference type="EMBL" id="MNPL01007935">
    <property type="protein sequence ID" value="OQR74464.1"/>
    <property type="molecule type" value="Genomic_DNA"/>
</dbReference>
<dbReference type="GO" id="GO:0005634">
    <property type="term" value="C:nucleus"/>
    <property type="evidence" value="ECO:0007669"/>
    <property type="project" value="TreeGrafter"/>
</dbReference>
<reference evidence="4 5" key="1">
    <citation type="journal article" date="2017" name="Gigascience">
        <title>Draft genome of the honey bee ectoparasitic mite, Tropilaelaps mercedesae, is shaped by the parasitic life history.</title>
        <authorList>
            <person name="Dong X."/>
            <person name="Armstrong S.D."/>
            <person name="Xia D."/>
            <person name="Makepeace B.L."/>
            <person name="Darby A.C."/>
            <person name="Kadowaki T."/>
        </authorList>
    </citation>
    <scope>NUCLEOTIDE SEQUENCE [LARGE SCALE GENOMIC DNA]</scope>
    <source>
        <strain evidence="4">Wuxi-XJTLU</strain>
    </source>
</reference>
<dbReference type="OrthoDB" id="439808at2759"/>
<dbReference type="InParanoid" id="A0A1V9XLR9"/>
<dbReference type="Gene3D" id="3.30.70.330">
    <property type="match status" value="3"/>
</dbReference>
<dbReference type="CDD" id="cd12353">
    <property type="entry name" value="RRM2_TIA1_like"/>
    <property type="match status" value="1"/>
</dbReference>
<dbReference type="FunFam" id="3.30.70.330:FF:000317">
    <property type="entry name" value="Rox8, isoform B"/>
    <property type="match status" value="1"/>
</dbReference>
<feature type="domain" description="RRM" evidence="3">
    <location>
        <begin position="106"/>
        <end position="184"/>
    </location>
</feature>
<dbReference type="FunFam" id="3.30.70.330:FF:000419">
    <property type="entry name" value="CLUMA_CG006354, isoform A"/>
    <property type="match status" value="1"/>
</dbReference>
<gene>
    <name evidence="4" type="ORF">BIW11_03418</name>
</gene>
<dbReference type="SMART" id="SM00361">
    <property type="entry name" value="RRM_1"/>
    <property type="match status" value="2"/>
</dbReference>
<accession>A0A1V9XLR9</accession>
<dbReference type="GO" id="GO:0005739">
    <property type="term" value="C:mitochondrion"/>
    <property type="evidence" value="ECO:0007669"/>
    <property type="project" value="TreeGrafter"/>
</dbReference>
<dbReference type="SMART" id="SM00360">
    <property type="entry name" value="RRM"/>
    <property type="match status" value="3"/>
</dbReference>
<dbReference type="InterPro" id="IPR003954">
    <property type="entry name" value="RRM_euk-type"/>
</dbReference>
<dbReference type="InterPro" id="IPR050886">
    <property type="entry name" value="RNA-binding_reg"/>
</dbReference>
<evidence type="ECO:0000313" key="4">
    <source>
        <dbReference type="EMBL" id="OQR74464.1"/>
    </source>
</evidence>
<proteinExistence type="predicted"/>
<organism evidence="4 5">
    <name type="scientific">Tropilaelaps mercedesae</name>
    <dbReference type="NCBI Taxonomy" id="418985"/>
    <lineage>
        <taxon>Eukaryota</taxon>
        <taxon>Metazoa</taxon>
        <taxon>Ecdysozoa</taxon>
        <taxon>Arthropoda</taxon>
        <taxon>Chelicerata</taxon>
        <taxon>Arachnida</taxon>
        <taxon>Acari</taxon>
        <taxon>Parasitiformes</taxon>
        <taxon>Mesostigmata</taxon>
        <taxon>Gamasina</taxon>
        <taxon>Dermanyssoidea</taxon>
        <taxon>Laelapidae</taxon>
        <taxon>Tropilaelaps</taxon>
    </lineage>
</organism>
<dbReference type="SUPFAM" id="SSF54928">
    <property type="entry name" value="RNA-binding domain, RBD"/>
    <property type="match status" value="3"/>
</dbReference>
<evidence type="ECO:0000256" key="1">
    <source>
        <dbReference type="ARBA" id="ARBA00022884"/>
    </source>
</evidence>
<keyword evidence="1 2" id="KW-0694">RNA-binding</keyword>
<dbReference type="PROSITE" id="PS50102">
    <property type="entry name" value="RRM"/>
    <property type="match status" value="3"/>
</dbReference>
<dbReference type="FunCoup" id="A0A1V9XLR9">
    <property type="interactions" value="1531"/>
</dbReference>
<sequence length="382" mass="42275">MSQAGGAADSDQPRTLYVGNLESGVTDELVAALFGQIGPIQGCKIITESGGDPYAFVEFVNHTDASAALTAMNQRMCLGKELRVNWASSAVQHNQAHHRQDTSKHHHIFVGDLSPQVETHDLRGAFSPFGEISDCRVVKDSTTQKSKGYGFVSFMNKEDAENAIQMMNGSWLGSRAIRTNWATRKPMQKDENLGHGSHGAHHKNLSYEEVYNQSSPTNCTVYCGGLGPAASSEDALRQAFEEFGEIIDIRVFKEKGYAFVKFGAKESACRAIVARHNQDLCGQPVKCSWGKEQEQPPQQHYPYGDPYQMNYWYSGYGRVDGAYHPQMNQMGGDYMNQMYTPAAPYGQYYQQYPMMGMPHGGPPGAGPMPMPPYPPSQQYPTQ</sequence>
<dbReference type="PANTHER" id="PTHR48024:SF56">
    <property type="entry name" value="HETEROGENEOUS NUCLEAR RIBONUCLEOPROTEIN A0"/>
    <property type="match status" value="1"/>
</dbReference>
<dbReference type="InterPro" id="IPR035979">
    <property type="entry name" value="RBD_domain_sf"/>
</dbReference>
<dbReference type="InterPro" id="IPR000504">
    <property type="entry name" value="RRM_dom"/>
</dbReference>
<protein>
    <submittedName>
        <fullName evidence="4">Nucleolysin TIAR-like</fullName>
    </submittedName>
</protein>
<dbReference type="AlphaFoldDB" id="A0A1V9XLR9"/>
<feature type="domain" description="RRM" evidence="3">
    <location>
        <begin position="219"/>
        <end position="292"/>
    </location>
</feature>